<dbReference type="Proteomes" id="UP000235015">
    <property type="component" value="Unassembled WGS sequence"/>
</dbReference>
<gene>
    <name evidence="2" type="ORF">C0630_04195</name>
</gene>
<evidence type="ECO:0000256" key="1">
    <source>
        <dbReference type="SAM" id="SignalP"/>
    </source>
</evidence>
<accession>A0A2N6CZH3</accession>
<dbReference type="Gene3D" id="2.20.130.30">
    <property type="entry name" value="Protein of unknown function DUF2782"/>
    <property type="match status" value="1"/>
</dbReference>
<proteinExistence type="predicted"/>
<keyword evidence="1" id="KW-0732">Signal</keyword>
<evidence type="ECO:0000313" key="2">
    <source>
        <dbReference type="EMBL" id="PLX62785.1"/>
    </source>
</evidence>
<dbReference type="RefSeq" id="WP_029133135.1">
    <property type="nucleotide sequence ID" value="NZ_CBDUFW010000107.1"/>
</dbReference>
<dbReference type="InterPro" id="IPR021357">
    <property type="entry name" value="DUF2782"/>
</dbReference>
<evidence type="ECO:0000313" key="3">
    <source>
        <dbReference type="Proteomes" id="UP000235015"/>
    </source>
</evidence>
<dbReference type="STRING" id="1111735.GCA_000428045_03954"/>
<organism evidence="2 3">
    <name type="scientific">Sedimenticola selenatireducens</name>
    <dbReference type="NCBI Taxonomy" id="191960"/>
    <lineage>
        <taxon>Bacteria</taxon>
        <taxon>Pseudomonadati</taxon>
        <taxon>Pseudomonadota</taxon>
        <taxon>Gammaproteobacteria</taxon>
        <taxon>Chromatiales</taxon>
        <taxon>Sedimenticolaceae</taxon>
        <taxon>Sedimenticola</taxon>
    </lineage>
</organism>
<dbReference type="Pfam" id="PF11191">
    <property type="entry name" value="DUF2782"/>
    <property type="match status" value="1"/>
</dbReference>
<reference evidence="2 3" key="1">
    <citation type="submission" date="2017-11" db="EMBL/GenBank/DDBJ databases">
        <title>Genome-resolved metagenomics identifies genetic mobility, metabolic interactions, and unexpected diversity in perchlorate-reducing communities.</title>
        <authorList>
            <person name="Barnum T.P."/>
            <person name="Figueroa I.A."/>
            <person name="Carlstrom C.I."/>
            <person name="Lucas L.N."/>
            <person name="Engelbrektson A.L."/>
            <person name="Coates J.D."/>
        </authorList>
    </citation>
    <scope>NUCLEOTIDE SEQUENCE [LARGE SCALE GENOMIC DNA]</scope>
    <source>
        <strain evidence="2">BM301</strain>
    </source>
</reference>
<dbReference type="EMBL" id="PKUN01000003">
    <property type="protein sequence ID" value="PLX62785.1"/>
    <property type="molecule type" value="Genomic_DNA"/>
</dbReference>
<feature type="signal peptide" evidence="1">
    <location>
        <begin position="1"/>
        <end position="20"/>
    </location>
</feature>
<comment type="caution">
    <text evidence="2">The sequence shown here is derived from an EMBL/GenBank/DDBJ whole genome shotgun (WGS) entry which is preliminary data.</text>
</comment>
<protein>
    <submittedName>
        <fullName evidence="2">DUF2782 domain-containing protein</fullName>
    </submittedName>
</protein>
<feature type="chain" id="PRO_5014808085" evidence="1">
    <location>
        <begin position="21"/>
        <end position="110"/>
    </location>
</feature>
<name>A0A2N6CZH3_9GAMM</name>
<dbReference type="AlphaFoldDB" id="A0A2N6CZH3"/>
<sequence>MKKTLLATLLLLVAPHMLLAQESAAQPEPPDLPPKVESGEVLEPEVTIIESEKGTTEEYRINGRLYMVKITPIAGPAYYLLDNNGDGVLDVREEARPGKISIPQWVLFSW</sequence>